<dbReference type="EMBL" id="JAUSWH010000001">
    <property type="protein sequence ID" value="MDQ0453900.1"/>
    <property type="molecule type" value="Genomic_DNA"/>
</dbReference>
<feature type="domain" description="Alanyl-transfer RNA synthetases family profile" evidence="5">
    <location>
        <begin position="1"/>
        <end position="254"/>
    </location>
</feature>
<evidence type="ECO:0000256" key="1">
    <source>
        <dbReference type="ARBA" id="ARBA00001947"/>
    </source>
</evidence>
<comment type="cofactor">
    <cofactor evidence="1">
        <name>Zn(2+)</name>
        <dbReference type="ChEBI" id="CHEBI:29105"/>
    </cofactor>
</comment>
<comment type="caution">
    <text evidence="6">The sequence shown here is derived from an EMBL/GenBank/DDBJ whole genome shotgun (WGS) entry which is preliminary data.</text>
</comment>
<reference evidence="6 7" key="1">
    <citation type="submission" date="2023-07" db="EMBL/GenBank/DDBJ databases">
        <title>Genomic Encyclopedia of Type Strains, Phase IV (KMG-IV): sequencing the most valuable type-strain genomes for metagenomic binning, comparative biology and taxonomic classification.</title>
        <authorList>
            <person name="Goeker M."/>
        </authorList>
    </citation>
    <scope>NUCLEOTIDE SEQUENCE [LARGE SCALE GENOMIC DNA]</scope>
    <source>
        <strain evidence="6 7">DSM 100301</strain>
    </source>
</reference>
<dbReference type="SMART" id="SM00863">
    <property type="entry name" value="tRNA_SAD"/>
    <property type="match status" value="1"/>
</dbReference>
<dbReference type="GO" id="GO:0016787">
    <property type="term" value="F:hydrolase activity"/>
    <property type="evidence" value="ECO:0007669"/>
    <property type="project" value="UniProtKB-KW"/>
</dbReference>
<dbReference type="PANTHER" id="PTHR43462:SF1">
    <property type="entry name" value="ALANYL-TRNA EDITING PROTEIN AARSD1"/>
    <property type="match status" value="1"/>
</dbReference>
<evidence type="ECO:0000313" key="6">
    <source>
        <dbReference type="EMBL" id="MDQ0453900.1"/>
    </source>
</evidence>
<dbReference type="Proteomes" id="UP001235269">
    <property type="component" value="Unassembled WGS sequence"/>
</dbReference>
<evidence type="ECO:0000259" key="5">
    <source>
        <dbReference type="PROSITE" id="PS50860"/>
    </source>
</evidence>
<dbReference type="InterPro" id="IPR009000">
    <property type="entry name" value="Transl_B-barrel_sf"/>
</dbReference>
<dbReference type="PROSITE" id="PS50860">
    <property type="entry name" value="AA_TRNA_LIGASE_II_ALA"/>
    <property type="match status" value="1"/>
</dbReference>
<dbReference type="SUPFAM" id="SSF55186">
    <property type="entry name" value="ThrRS/AlaRS common domain"/>
    <property type="match status" value="1"/>
</dbReference>
<dbReference type="Pfam" id="PF07973">
    <property type="entry name" value="tRNA_SAD"/>
    <property type="match status" value="1"/>
</dbReference>
<dbReference type="Gene3D" id="3.30.980.10">
    <property type="entry name" value="Threonyl-trna Synthetase, Chain A, domain 2"/>
    <property type="match status" value="1"/>
</dbReference>
<keyword evidence="6" id="KW-0378">Hydrolase</keyword>
<evidence type="ECO:0000256" key="2">
    <source>
        <dbReference type="ARBA" id="ARBA00004496"/>
    </source>
</evidence>
<dbReference type="Gene3D" id="2.40.30.130">
    <property type="match status" value="1"/>
</dbReference>
<dbReference type="RefSeq" id="WP_307156128.1">
    <property type="nucleotide sequence ID" value="NZ_JAUSWH010000001.1"/>
</dbReference>
<comment type="subcellular location">
    <subcellularLocation>
        <location evidence="2">Cytoplasm</location>
    </subcellularLocation>
</comment>
<keyword evidence="4" id="KW-0862">Zinc</keyword>
<dbReference type="InterPro" id="IPR051335">
    <property type="entry name" value="Alanyl-tRNA_Editing_Enzymes"/>
</dbReference>
<gene>
    <name evidence="6" type="ORF">QO005_000215</name>
</gene>
<protein>
    <submittedName>
        <fullName evidence="6">Misacylated tRNA(Ala) deacylase</fullName>
        <ecNumber evidence="6">3.1.1.-</ecNumber>
    </submittedName>
</protein>
<sequence length="254" mass="27916">MPTLPLYRDDFYLSTAEAYVSAVHDDGAIELDQTCFYAASGGQPGDTGFLERADGSRIMLGETRHGADKSIILHHPLELFHSDMLKNPTADQSAPVVGEKLVLHVDWPRRYRLMRMHTACHLLSVVCPFPITGAAVGEEESRVDFDMSETIDKDAVTAELMRLVNENHPISVTWITDAELAANPGIVKSKNVRPPMGLGRVSLVCIGENSAVDSQPCGGTHVSETQEVGAIHIAKIEKKGKENRRFRIRFGVPE</sequence>
<keyword evidence="7" id="KW-1185">Reference proteome</keyword>
<evidence type="ECO:0000256" key="3">
    <source>
        <dbReference type="ARBA" id="ARBA00022723"/>
    </source>
</evidence>
<evidence type="ECO:0000313" key="7">
    <source>
        <dbReference type="Proteomes" id="UP001235269"/>
    </source>
</evidence>
<keyword evidence="3" id="KW-0479">Metal-binding</keyword>
<organism evidence="6 7">
    <name type="scientific">Rhizobium paknamense</name>
    <dbReference type="NCBI Taxonomy" id="1206817"/>
    <lineage>
        <taxon>Bacteria</taxon>
        <taxon>Pseudomonadati</taxon>
        <taxon>Pseudomonadota</taxon>
        <taxon>Alphaproteobacteria</taxon>
        <taxon>Hyphomicrobiales</taxon>
        <taxon>Rhizobiaceae</taxon>
        <taxon>Rhizobium/Agrobacterium group</taxon>
        <taxon>Rhizobium</taxon>
    </lineage>
</organism>
<dbReference type="SUPFAM" id="SSF50447">
    <property type="entry name" value="Translation proteins"/>
    <property type="match status" value="1"/>
</dbReference>
<dbReference type="InterPro" id="IPR018165">
    <property type="entry name" value="Ala-tRNA-synth_IIc_core"/>
</dbReference>
<dbReference type="EC" id="3.1.1.-" evidence="6"/>
<dbReference type="InterPro" id="IPR012947">
    <property type="entry name" value="tRNA_SAD"/>
</dbReference>
<accession>A0ABU0I6Q8</accession>
<evidence type="ECO:0000256" key="4">
    <source>
        <dbReference type="ARBA" id="ARBA00022833"/>
    </source>
</evidence>
<name>A0ABU0I6Q8_9HYPH</name>
<dbReference type="PANTHER" id="PTHR43462">
    <property type="entry name" value="ALANYL-TRNA EDITING PROTEIN"/>
    <property type="match status" value="1"/>
</dbReference>
<dbReference type="InterPro" id="IPR018163">
    <property type="entry name" value="Thr/Ala-tRNA-synth_IIc_edit"/>
</dbReference>
<proteinExistence type="predicted"/>